<evidence type="ECO:0000313" key="2">
    <source>
        <dbReference type="EMBL" id="KAL2465928.1"/>
    </source>
</evidence>
<protein>
    <submittedName>
        <fullName evidence="2">Uncharacterized protein</fullName>
    </submittedName>
</protein>
<sequence length="137" mass="15529">MLAALSGMRPRLLAPRFLEHARQKKATEEISREVVCEEPGKANETKASEDEVPLVKKRNVGAQDRPRPKLQDLAGSGSSAKNEPSDPKRMMFSATCLSFRRPFPSHLLGRSCWMPHFPDLSQLGRLIEMRFRIQTRS</sequence>
<keyword evidence="3" id="KW-1185">Reference proteome</keyword>
<feature type="compositionally biased region" description="Basic and acidic residues" evidence="1">
    <location>
        <begin position="22"/>
        <end position="49"/>
    </location>
</feature>
<reference evidence="3" key="1">
    <citation type="submission" date="2024-07" db="EMBL/GenBank/DDBJ databases">
        <title>Two chromosome-level genome assemblies of Korean endemic species Abeliophyllum distichum and Forsythia ovata (Oleaceae).</title>
        <authorList>
            <person name="Jang H."/>
        </authorList>
    </citation>
    <scope>NUCLEOTIDE SEQUENCE [LARGE SCALE GENOMIC DNA]</scope>
</reference>
<dbReference type="Proteomes" id="UP001604336">
    <property type="component" value="Unassembled WGS sequence"/>
</dbReference>
<accession>A0ABD1PPT4</accession>
<gene>
    <name evidence="2" type="ORF">Adt_41779</name>
</gene>
<comment type="caution">
    <text evidence="2">The sequence shown here is derived from an EMBL/GenBank/DDBJ whole genome shotgun (WGS) entry which is preliminary data.</text>
</comment>
<organism evidence="2 3">
    <name type="scientific">Abeliophyllum distichum</name>
    <dbReference type="NCBI Taxonomy" id="126358"/>
    <lineage>
        <taxon>Eukaryota</taxon>
        <taxon>Viridiplantae</taxon>
        <taxon>Streptophyta</taxon>
        <taxon>Embryophyta</taxon>
        <taxon>Tracheophyta</taxon>
        <taxon>Spermatophyta</taxon>
        <taxon>Magnoliopsida</taxon>
        <taxon>eudicotyledons</taxon>
        <taxon>Gunneridae</taxon>
        <taxon>Pentapetalae</taxon>
        <taxon>asterids</taxon>
        <taxon>lamiids</taxon>
        <taxon>Lamiales</taxon>
        <taxon>Oleaceae</taxon>
        <taxon>Forsythieae</taxon>
        <taxon>Abeliophyllum</taxon>
    </lineage>
</organism>
<evidence type="ECO:0000313" key="3">
    <source>
        <dbReference type="Proteomes" id="UP001604336"/>
    </source>
</evidence>
<proteinExistence type="predicted"/>
<feature type="region of interest" description="Disordered" evidence="1">
    <location>
        <begin position="22"/>
        <end position="88"/>
    </location>
</feature>
<evidence type="ECO:0000256" key="1">
    <source>
        <dbReference type="SAM" id="MobiDB-lite"/>
    </source>
</evidence>
<dbReference type="AlphaFoldDB" id="A0ABD1PPT4"/>
<dbReference type="EMBL" id="JBFOLK010000013">
    <property type="protein sequence ID" value="KAL2465928.1"/>
    <property type="molecule type" value="Genomic_DNA"/>
</dbReference>
<name>A0ABD1PPT4_9LAMI</name>